<dbReference type="InterPro" id="IPR005063">
    <property type="entry name" value="Transposase_27"/>
</dbReference>
<dbReference type="GO" id="GO:0004803">
    <property type="term" value="F:transposase activity"/>
    <property type="evidence" value="ECO:0007669"/>
    <property type="project" value="InterPro"/>
</dbReference>
<dbReference type="AlphaFoldDB" id="A0A5J4RKV2"/>
<organism evidence="1">
    <name type="scientific">termite gut metagenome</name>
    <dbReference type="NCBI Taxonomy" id="433724"/>
    <lineage>
        <taxon>unclassified sequences</taxon>
        <taxon>metagenomes</taxon>
        <taxon>organismal metagenomes</taxon>
    </lineage>
</organism>
<accession>A0A5J4RKV2</accession>
<protein>
    <submittedName>
        <fullName evidence="1">Uncharacterized protein</fullName>
    </submittedName>
</protein>
<dbReference type="Pfam" id="PF03400">
    <property type="entry name" value="DDE_Tnp_IS1"/>
    <property type="match status" value="1"/>
</dbReference>
<evidence type="ECO:0000313" key="1">
    <source>
        <dbReference type="EMBL" id="KAA6333760.1"/>
    </source>
</evidence>
<sequence>MASRTIFVKIVFANLSAIMLSLINYERLEVDEFWTYADNKGKKYWLIYAYEHQSGAIVAYWGKRD</sequence>
<gene>
    <name evidence="1" type="ORF">EZS27_017859</name>
</gene>
<dbReference type="EMBL" id="SNRY01001075">
    <property type="protein sequence ID" value="KAA6333760.1"/>
    <property type="molecule type" value="Genomic_DNA"/>
</dbReference>
<comment type="caution">
    <text evidence="1">The sequence shown here is derived from an EMBL/GenBank/DDBJ whole genome shotgun (WGS) entry which is preliminary data.</text>
</comment>
<dbReference type="GO" id="GO:0006313">
    <property type="term" value="P:DNA transposition"/>
    <property type="evidence" value="ECO:0007669"/>
    <property type="project" value="InterPro"/>
</dbReference>
<reference evidence="1" key="1">
    <citation type="submission" date="2019-03" db="EMBL/GenBank/DDBJ databases">
        <title>Single cell metagenomics reveals metabolic interactions within the superorganism composed of flagellate Streblomastix strix and complex community of Bacteroidetes bacteria on its surface.</title>
        <authorList>
            <person name="Treitli S.C."/>
            <person name="Kolisko M."/>
            <person name="Husnik F."/>
            <person name="Keeling P."/>
            <person name="Hampl V."/>
        </authorList>
    </citation>
    <scope>NUCLEOTIDE SEQUENCE</scope>
    <source>
        <strain evidence="1">STM</strain>
    </source>
</reference>
<dbReference type="GO" id="GO:0003677">
    <property type="term" value="F:DNA binding"/>
    <property type="evidence" value="ECO:0007669"/>
    <property type="project" value="InterPro"/>
</dbReference>
<name>A0A5J4RKV2_9ZZZZ</name>
<proteinExistence type="predicted"/>